<accession>A0ABQ1VXS2</accession>
<dbReference type="GO" id="GO:0016740">
    <property type="term" value="F:transferase activity"/>
    <property type="evidence" value="ECO:0007669"/>
    <property type="project" value="UniProtKB-KW"/>
</dbReference>
<evidence type="ECO:0000256" key="3">
    <source>
        <dbReference type="ARBA" id="ARBA00022679"/>
    </source>
</evidence>
<dbReference type="PANTHER" id="PTHR12215:SF10">
    <property type="entry name" value="L-AMINOADIPATE-SEMIALDEHYDE DEHYDROGENASE-PHOSPHOPANTETHEINYL TRANSFERASE"/>
    <property type="match status" value="1"/>
</dbReference>
<comment type="cofactor">
    <cofactor evidence="1">
        <name>Mg(2+)</name>
        <dbReference type="ChEBI" id="CHEBI:18420"/>
    </cofactor>
</comment>
<evidence type="ECO:0000256" key="4">
    <source>
        <dbReference type="ARBA" id="ARBA00022723"/>
    </source>
</evidence>
<evidence type="ECO:0000256" key="2">
    <source>
        <dbReference type="ARBA" id="ARBA00010990"/>
    </source>
</evidence>
<keyword evidence="10" id="KW-1185">Reference proteome</keyword>
<dbReference type="RefSeq" id="WP_120465361.1">
    <property type="nucleotide sequence ID" value="NZ_KZ987724.1"/>
</dbReference>
<dbReference type="Gene3D" id="3.90.470.20">
    <property type="entry name" value="4'-phosphopantetheinyl transferase domain"/>
    <property type="match status" value="2"/>
</dbReference>
<evidence type="ECO:0000313" key="9">
    <source>
        <dbReference type="EMBL" id="GGG04688.1"/>
    </source>
</evidence>
<sequence length="231" mass="26739">MIQIYMTPLRTNMNPIYIENLLQQLPAPKRDRIGRFTRQEDAYRSLMADILSRWLVCSHLHIKNRSLQIEQAAYGKPMVQGVSELHFNHSHSGQWIVSAISDAPIGIDVERISDIDLRIAERFFSNQENSDLNALSPQARTDYFFELWTLKESYIKAEGSGLSLPLSSFTVRKQGEQIQLDTENSFKHCFFRQYSPDPLHKMAVCAQSTDFPIQAEIIDFNELYERFMSVS</sequence>
<keyword evidence="5" id="KW-0460">Magnesium</keyword>
<organism evidence="9 10">
    <name type="scientific">Paenibacillus aceti</name>
    <dbReference type="NCBI Taxonomy" id="1820010"/>
    <lineage>
        <taxon>Bacteria</taxon>
        <taxon>Bacillati</taxon>
        <taxon>Bacillota</taxon>
        <taxon>Bacilli</taxon>
        <taxon>Bacillales</taxon>
        <taxon>Paenibacillaceae</taxon>
        <taxon>Paenibacillus</taxon>
    </lineage>
</organism>
<gene>
    <name evidence="9" type="ORF">GCM10010913_28160</name>
</gene>
<dbReference type="EMBL" id="BMIW01000020">
    <property type="protein sequence ID" value="GGG04688.1"/>
    <property type="molecule type" value="Genomic_DNA"/>
</dbReference>
<name>A0ABQ1VXS2_9BACL</name>
<comment type="caution">
    <text evidence="9">The sequence shown here is derived from an EMBL/GenBank/DDBJ whole genome shotgun (WGS) entry which is preliminary data.</text>
</comment>
<dbReference type="InterPro" id="IPR004568">
    <property type="entry name" value="Ppantetheine-prot_Trfase_dom"/>
</dbReference>
<dbReference type="InterPro" id="IPR008278">
    <property type="entry name" value="4-PPantetheinyl_Trfase_dom"/>
</dbReference>
<keyword evidence="4" id="KW-0479">Metal-binding</keyword>
<dbReference type="Proteomes" id="UP000608420">
    <property type="component" value="Unassembled WGS sequence"/>
</dbReference>
<dbReference type="SUPFAM" id="SSF56214">
    <property type="entry name" value="4'-phosphopantetheinyl transferase"/>
    <property type="match status" value="2"/>
</dbReference>
<keyword evidence="3 9" id="KW-0808">Transferase</keyword>
<evidence type="ECO:0000259" key="7">
    <source>
        <dbReference type="Pfam" id="PF01648"/>
    </source>
</evidence>
<dbReference type="NCBIfam" id="TIGR00556">
    <property type="entry name" value="pantethn_trn"/>
    <property type="match status" value="1"/>
</dbReference>
<evidence type="ECO:0000256" key="5">
    <source>
        <dbReference type="ARBA" id="ARBA00022842"/>
    </source>
</evidence>
<evidence type="ECO:0000256" key="6">
    <source>
        <dbReference type="ARBA" id="ARBA00023194"/>
    </source>
</evidence>
<feature type="domain" description="4'-phosphopantetheinyl transferase" evidence="7">
    <location>
        <begin position="104"/>
        <end position="181"/>
    </location>
</feature>
<reference evidence="10" key="1">
    <citation type="journal article" date="2019" name="Int. J. Syst. Evol. Microbiol.">
        <title>The Global Catalogue of Microorganisms (GCM) 10K type strain sequencing project: providing services to taxonomists for standard genome sequencing and annotation.</title>
        <authorList>
            <consortium name="The Broad Institute Genomics Platform"/>
            <consortium name="The Broad Institute Genome Sequencing Center for Infectious Disease"/>
            <person name="Wu L."/>
            <person name="Ma J."/>
        </authorList>
    </citation>
    <scope>NUCLEOTIDE SEQUENCE [LARGE SCALE GENOMIC DNA]</scope>
    <source>
        <strain evidence="10">CGMCC 1.15420</strain>
    </source>
</reference>
<comment type="similarity">
    <text evidence="2">Belongs to the P-Pant transferase superfamily. Gsp/Sfp/HetI/AcpT family.</text>
</comment>
<dbReference type="Pfam" id="PF01648">
    <property type="entry name" value="ACPS"/>
    <property type="match status" value="1"/>
</dbReference>
<dbReference type="InterPro" id="IPR037143">
    <property type="entry name" value="4-PPantetheinyl_Trfase_dom_sf"/>
</dbReference>
<evidence type="ECO:0000256" key="1">
    <source>
        <dbReference type="ARBA" id="ARBA00001946"/>
    </source>
</evidence>
<dbReference type="PANTHER" id="PTHR12215">
    <property type="entry name" value="PHOSPHOPANTETHEINE TRANSFERASE"/>
    <property type="match status" value="1"/>
</dbReference>
<dbReference type="InterPro" id="IPR050559">
    <property type="entry name" value="P-Pant_transferase_sf"/>
</dbReference>
<evidence type="ECO:0000259" key="8">
    <source>
        <dbReference type="Pfam" id="PF22624"/>
    </source>
</evidence>
<dbReference type="InterPro" id="IPR055066">
    <property type="entry name" value="AASDHPPT_N"/>
</dbReference>
<dbReference type="Pfam" id="PF22624">
    <property type="entry name" value="AASDHPPT_N"/>
    <property type="match status" value="1"/>
</dbReference>
<evidence type="ECO:0000313" key="10">
    <source>
        <dbReference type="Proteomes" id="UP000608420"/>
    </source>
</evidence>
<keyword evidence="6" id="KW-0045">Antibiotic biosynthesis</keyword>
<proteinExistence type="inferred from homology"/>
<protein>
    <submittedName>
        <fullName evidence="9">4'-phosphopantetheinyl transferase</fullName>
    </submittedName>
</protein>
<feature type="domain" description="4'-phosphopantetheinyl transferase N-terminal" evidence="8">
    <location>
        <begin position="20"/>
        <end position="99"/>
    </location>
</feature>